<keyword evidence="1" id="KW-1133">Transmembrane helix</keyword>
<comment type="caution">
    <text evidence="2">The sequence shown here is derived from an EMBL/GenBank/DDBJ whole genome shotgun (WGS) entry which is preliminary data.</text>
</comment>
<organism evidence="2 3">
    <name type="scientific">Bdellovibrio bacteriovorus</name>
    <dbReference type="NCBI Taxonomy" id="959"/>
    <lineage>
        <taxon>Bacteria</taxon>
        <taxon>Pseudomonadati</taxon>
        <taxon>Bdellovibrionota</taxon>
        <taxon>Bdellovibrionia</taxon>
        <taxon>Bdellovibrionales</taxon>
        <taxon>Pseudobdellovibrionaceae</taxon>
        <taxon>Bdellovibrio</taxon>
    </lineage>
</organism>
<reference evidence="2 3" key="1">
    <citation type="submission" date="2016-03" db="EMBL/GenBank/DDBJ databases">
        <authorList>
            <person name="Ploux O."/>
        </authorList>
    </citation>
    <scope>NUCLEOTIDE SEQUENCE [LARGE SCALE GENOMIC DNA]</scope>
    <source>
        <strain evidence="2 3">R0</strain>
    </source>
</reference>
<protein>
    <submittedName>
        <fullName evidence="2">Uncharacterized protein</fullName>
    </submittedName>
</protein>
<keyword evidence="1" id="KW-0812">Transmembrane</keyword>
<dbReference type="Proteomes" id="UP000075320">
    <property type="component" value="Unassembled WGS sequence"/>
</dbReference>
<keyword evidence="1" id="KW-0472">Membrane</keyword>
<dbReference type="EMBL" id="LUKE01000003">
    <property type="protein sequence ID" value="KYG63951.1"/>
    <property type="molecule type" value="Genomic_DNA"/>
</dbReference>
<name>A0A150WK84_BDEBC</name>
<dbReference type="AlphaFoldDB" id="A0A150WK84"/>
<evidence type="ECO:0000256" key="1">
    <source>
        <dbReference type="SAM" id="Phobius"/>
    </source>
</evidence>
<dbReference type="OrthoDB" id="5294747at2"/>
<sequence length="186" mass="21145">MKKAKLLLKVLLSLWIVYNIVVMLIMPNIGSYLGRSMSRYITPYAGAVGLSAGWDFFSPDPAHTLYIEYTVYFPHPAQGEGEPRDPVEGYFPPEKNLPVHDPVRKRDLYATRYMALSPKRLRVVFGPWLCRQYPGASQVNARIIIETVPPLDKVVKLPEMSLADLSERIEYAKEDISCGSRDEELL</sequence>
<dbReference type="RefSeq" id="WP_061835862.1">
    <property type="nucleotide sequence ID" value="NZ_LUKE01000003.1"/>
</dbReference>
<feature type="transmembrane region" description="Helical" evidence="1">
    <location>
        <begin position="6"/>
        <end position="29"/>
    </location>
</feature>
<evidence type="ECO:0000313" key="2">
    <source>
        <dbReference type="EMBL" id="KYG63951.1"/>
    </source>
</evidence>
<accession>A0A150WK84</accession>
<gene>
    <name evidence="2" type="ORF">AZI86_14165</name>
</gene>
<keyword evidence="3" id="KW-1185">Reference proteome</keyword>
<proteinExistence type="predicted"/>
<evidence type="ECO:0000313" key="3">
    <source>
        <dbReference type="Proteomes" id="UP000075320"/>
    </source>
</evidence>